<dbReference type="PANTHER" id="PTHR38034:SF1">
    <property type="entry name" value="INNER MEMBRANE PROTEIN YPJD"/>
    <property type="match status" value="1"/>
</dbReference>
<dbReference type="InterPro" id="IPR052372">
    <property type="entry name" value="YpjD/HemX"/>
</dbReference>
<keyword evidence="1" id="KW-1133">Transmembrane helix</keyword>
<feature type="transmembrane region" description="Helical" evidence="1">
    <location>
        <begin position="97"/>
        <end position="115"/>
    </location>
</feature>
<gene>
    <name evidence="3" type="ORF">CKO42_07800</name>
</gene>
<dbReference type="RefSeq" id="WP_200241588.1">
    <property type="nucleotide sequence ID" value="NZ_JAXUFI010000004.1"/>
</dbReference>
<sequence length="273" mass="30108">MNNVVISIATLIAYFGSATLIGWRLFTHQPDSNTAKLRGVTLGLAYAGLTLHTWLLYTVIFSHDTLNLAFFNALSLAAWTVVASLLLSSLTKPIENLGLVVLPLAGVTVLLDMLYPSTPFLGESTSWVLKLHVLLSMLAYSLLTLASVQAVLLWIQDSYLRGRKPGGFVRALPPLMTMEEMMFEMIGIGFFLLTLALLSGFAFLENMFAQHLVHKTVLSVVAWLVFGGLLLGRRLWGWRGRKAISWTLTGFGILILAYFGSKLVLELILHQPA</sequence>
<feature type="transmembrane region" description="Helical" evidence="1">
    <location>
        <begin position="6"/>
        <end position="27"/>
    </location>
</feature>
<accession>A0A9X1B3D0</accession>
<proteinExistence type="predicted"/>
<evidence type="ECO:0000259" key="2">
    <source>
        <dbReference type="Pfam" id="PF01578"/>
    </source>
</evidence>
<dbReference type="PANTHER" id="PTHR38034">
    <property type="entry name" value="INNER MEMBRANE PROTEIN YPJD"/>
    <property type="match status" value="1"/>
</dbReference>
<feature type="transmembrane region" description="Helical" evidence="1">
    <location>
        <begin position="216"/>
        <end position="236"/>
    </location>
</feature>
<feature type="transmembrane region" description="Helical" evidence="1">
    <location>
        <begin position="39"/>
        <end position="57"/>
    </location>
</feature>
<evidence type="ECO:0000256" key="1">
    <source>
        <dbReference type="SAM" id="Phobius"/>
    </source>
</evidence>
<organism evidence="3 4">
    <name type="scientific">Lamprobacter modestohalophilus</name>
    <dbReference type="NCBI Taxonomy" id="1064514"/>
    <lineage>
        <taxon>Bacteria</taxon>
        <taxon>Pseudomonadati</taxon>
        <taxon>Pseudomonadota</taxon>
        <taxon>Gammaproteobacteria</taxon>
        <taxon>Chromatiales</taxon>
        <taxon>Chromatiaceae</taxon>
        <taxon>Lamprobacter</taxon>
    </lineage>
</organism>
<evidence type="ECO:0000313" key="3">
    <source>
        <dbReference type="EMBL" id="MBK1618343.1"/>
    </source>
</evidence>
<feature type="transmembrane region" description="Helical" evidence="1">
    <location>
        <begin position="69"/>
        <end position="90"/>
    </location>
</feature>
<dbReference type="Proteomes" id="UP001138768">
    <property type="component" value="Unassembled WGS sequence"/>
</dbReference>
<protein>
    <submittedName>
        <fullName evidence="3">Cytochrome C biogenesis protein</fullName>
    </submittedName>
</protein>
<keyword evidence="4" id="KW-1185">Reference proteome</keyword>
<keyword evidence="1" id="KW-0812">Transmembrane</keyword>
<dbReference type="GO" id="GO:0020037">
    <property type="term" value="F:heme binding"/>
    <property type="evidence" value="ECO:0007669"/>
    <property type="project" value="InterPro"/>
</dbReference>
<dbReference type="GO" id="GO:0017004">
    <property type="term" value="P:cytochrome complex assembly"/>
    <property type="evidence" value="ECO:0007669"/>
    <property type="project" value="InterPro"/>
</dbReference>
<comment type="caution">
    <text evidence="3">The sequence shown here is derived from an EMBL/GenBank/DDBJ whole genome shotgun (WGS) entry which is preliminary data.</text>
</comment>
<dbReference type="EMBL" id="NRRY01000009">
    <property type="protein sequence ID" value="MBK1618343.1"/>
    <property type="molecule type" value="Genomic_DNA"/>
</dbReference>
<reference evidence="3 4" key="1">
    <citation type="journal article" date="2020" name="Microorganisms">
        <title>Osmotic Adaptation and Compatible Solute Biosynthesis of Phototrophic Bacteria as Revealed from Genome Analyses.</title>
        <authorList>
            <person name="Imhoff J.F."/>
            <person name="Rahn T."/>
            <person name="Kunzel S."/>
            <person name="Keller A."/>
            <person name="Neulinger S.C."/>
        </authorList>
    </citation>
    <scope>NUCLEOTIDE SEQUENCE [LARGE SCALE GENOMIC DNA]</scope>
    <source>
        <strain evidence="3 4">DSM 25653</strain>
    </source>
</reference>
<dbReference type="InterPro" id="IPR002541">
    <property type="entry name" value="Cyt_c_assembly"/>
</dbReference>
<feature type="transmembrane region" description="Helical" evidence="1">
    <location>
        <begin position="135"/>
        <end position="155"/>
    </location>
</feature>
<feature type="domain" description="Cytochrome c assembly protein" evidence="2">
    <location>
        <begin position="48"/>
        <end position="268"/>
    </location>
</feature>
<dbReference type="AlphaFoldDB" id="A0A9X1B3D0"/>
<feature type="transmembrane region" description="Helical" evidence="1">
    <location>
        <begin position="185"/>
        <end position="204"/>
    </location>
</feature>
<keyword evidence="1" id="KW-0472">Membrane</keyword>
<name>A0A9X1B3D0_9GAMM</name>
<feature type="transmembrane region" description="Helical" evidence="1">
    <location>
        <begin position="243"/>
        <end position="260"/>
    </location>
</feature>
<evidence type="ECO:0000313" key="4">
    <source>
        <dbReference type="Proteomes" id="UP001138768"/>
    </source>
</evidence>
<dbReference type="Pfam" id="PF01578">
    <property type="entry name" value="Cytochrom_C_asm"/>
    <property type="match status" value="1"/>
</dbReference>